<dbReference type="InterPro" id="IPR011478">
    <property type="entry name" value="DUF1585"/>
</dbReference>
<dbReference type="Pfam" id="PF07631">
    <property type="entry name" value="PSD4"/>
    <property type="match status" value="1"/>
</dbReference>
<sequence length="553" mass="60463">MRSLSKEARMRRCLVSISLLLASCVGSLDSSAAGPRGPAPVDPGHRPPQRLSNREYDQTVHDLLGTTLRPGATFVAEEEHGFDHIAEALGATPTQVESYLDAGETLAADVFARPELRARIVTCDVAAEGAACLQRVLRDFGLRAWRRPLEDDDVQALVNLHTDAVALGLGQDEALQHVVATMLAAPQFLYRLELDHAPGETSPQPLDGWELASRLSYFLWSTMPDARLFELAESGALLEPEILAAEVDRMLDDERAVAFVQGFAGQWLRTGRLRSHRVLAEIYPQFDEPLRAAMSAEADAFFLELLRDDAAPITQMLTSDAHFVDARLADHYGIDGDFGDALERITIADPERRGVLGLAAVLTVTSYAHRTSPTLRAKYVLGTLLCDEPPPPPPLLEIPDLDGDEAANEAAALDNVRERLELHRSNPQCAGCHAIMDPIGLGLERFDAIGALRASYPNGDAIDARGTLPNGVSFDGLGQLAQVIADDPRFEPCVARTMYVYALGRREQSTDPAQLRAIETRWRAHGTSMRALVHAIVSSNAFRTRRAEPRADR</sequence>
<dbReference type="InterPro" id="IPR013036">
    <property type="entry name" value="DUF1587"/>
</dbReference>
<name>A0A0F6W9V2_9BACT</name>
<feature type="region of interest" description="Disordered" evidence="1">
    <location>
        <begin position="32"/>
        <end position="52"/>
    </location>
</feature>
<feature type="signal peptide" evidence="2">
    <location>
        <begin position="1"/>
        <end position="32"/>
    </location>
</feature>
<evidence type="ECO:0000313" key="8">
    <source>
        <dbReference type="EMBL" id="AKF11137.1"/>
    </source>
</evidence>
<reference evidence="8 9" key="1">
    <citation type="submission" date="2015-03" db="EMBL/GenBank/DDBJ databases">
        <title>Genome assembly of Sandaracinus amylolyticus DSM 53668.</title>
        <authorList>
            <person name="Sharma G."/>
            <person name="Subramanian S."/>
        </authorList>
    </citation>
    <scope>NUCLEOTIDE SEQUENCE [LARGE SCALE GENOMIC DNA]</scope>
    <source>
        <strain evidence="8 9">DSM 53668</strain>
    </source>
</reference>
<dbReference type="Pfam" id="PF07626">
    <property type="entry name" value="PSD3"/>
    <property type="match status" value="1"/>
</dbReference>
<dbReference type="KEGG" id="samy:DB32_008286"/>
<evidence type="ECO:0008006" key="10">
    <source>
        <dbReference type="Google" id="ProtNLM"/>
    </source>
</evidence>
<accession>A0A0F6W9V2</accession>
<feature type="domain" description="DUF1595" evidence="7">
    <location>
        <begin position="132"/>
        <end position="193"/>
    </location>
</feature>
<dbReference type="AlphaFoldDB" id="A0A0F6W9V2"/>
<dbReference type="PROSITE" id="PS51257">
    <property type="entry name" value="PROKAR_LIPOPROTEIN"/>
    <property type="match status" value="1"/>
</dbReference>
<evidence type="ECO:0000256" key="2">
    <source>
        <dbReference type="SAM" id="SignalP"/>
    </source>
</evidence>
<dbReference type="Pfam" id="PF07637">
    <property type="entry name" value="PSD5"/>
    <property type="match status" value="1"/>
</dbReference>
<feature type="chain" id="PRO_5002511289" description="Cellulose-binding domain protein" evidence="2">
    <location>
        <begin position="33"/>
        <end position="553"/>
    </location>
</feature>
<protein>
    <recommendedName>
        <fullName evidence="10">Cellulose-binding domain protein</fullName>
    </recommendedName>
</protein>
<gene>
    <name evidence="8" type="ORF">DB32_008286</name>
</gene>
<evidence type="ECO:0000259" key="4">
    <source>
        <dbReference type="Pfam" id="PF07626"/>
    </source>
</evidence>
<evidence type="ECO:0000259" key="3">
    <source>
        <dbReference type="Pfam" id="PF07624"/>
    </source>
</evidence>
<dbReference type="STRING" id="927083.DB32_008286"/>
<evidence type="ECO:0000259" key="6">
    <source>
        <dbReference type="Pfam" id="PF07631"/>
    </source>
</evidence>
<keyword evidence="9" id="KW-1185">Reference proteome</keyword>
<dbReference type="InterPro" id="IPR013042">
    <property type="entry name" value="DUF1592"/>
</dbReference>
<dbReference type="Pfam" id="PF07627">
    <property type="entry name" value="PSCyt3"/>
    <property type="match status" value="1"/>
</dbReference>
<evidence type="ECO:0000259" key="5">
    <source>
        <dbReference type="Pfam" id="PF07627"/>
    </source>
</evidence>
<organism evidence="8 9">
    <name type="scientific">Sandaracinus amylolyticus</name>
    <dbReference type="NCBI Taxonomy" id="927083"/>
    <lineage>
        <taxon>Bacteria</taxon>
        <taxon>Pseudomonadati</taxon>
        <taxon>Myxococcota</taxon>
        <taxon>Polyangia</taxon>
        <taxon>Polyangiales</taxon>
        <taxon>Sandaracinaceae</taxon>
        <taxon>Sandaracinus</taxon>
    </lineage>
</organism>
<dbReference type="EMBL" id="CP011125">
    <property type="protein sequence ID" value="AKF11137.1"/>
    <property type="molecule type" value="Genomic_DNA"/>
</dbReference>
<dbReference type="Pfam" id="PF07624">
    <property type="entry name" value="PSD2"/>
    <property type="match status" value="1"/>
</dbReference>
<evidence type="ECO:0000259" key="7">
    <source>
        <dbReference type="Pfam" id="PF07637"/>
    </source>
</evidence>
<proteinExistence type="predicted"/>
<keyword evidence="2" id="KW-0732">Signal</keyword>
<feature type="domain" description="DUF1592" evidence="6">
    <location>
        <begin position="206"/>
        <end position="334"/>
    </location>
</feature>
<dbReference type="InterPro" id="IPR013039">
    <property type="entry name" value="DUF1588"/>
</dbReference>
<feature type="domain" description="DUF1585" evidence="3">
    <location>
        <begin position="470"/>
        <end position="542"/>
    </location>
</feature>
<feature type="domain" description="DUF1587" evidence="4">
    <location>
        <begin position="49"/>
        <end position="111"/>
    </location>
</feature>
<evidence type="ECO:0000313" key="9">
    <source>
        <dbReference type="Proteomes" id="UP000034883"/>
    </source>
</evidence>
<feature type="domain" description="DUF1588" evidence="5">
    <location>
        <begin position="352"/>
        <end position="454"/>
    </location>
</feature>
<evidence type="ECO:0000256" key="1">
    <source>
        <dbReference type="SAM" id="MobiDB-lite"/>
    </source>
</evidence>
<dbReference type="Proteomes" id="UP000034883">
    <property type="component" value="Chromosome"/>
</dbReference>
<dbReference type="InterPro" id="IPR013043">
    <property type="entry name" value="DUF1595"/>
</dbReference>